<gene>
    <name evidence="1" type="ORF">S03H2_31257</name>
</gene>
<name>X1IUW4_9ZZZZ</name>
<feature type="non-terminal residue" evidence="1">
    <location>
        <position position="92"/>
    </location>
</feature>
<sequence length="92" mass="10235">MLNALSFQPTDRLPKDLGAMRATGISAFAYPRLVEALGLPSRRPKIHDSNQMLALPDLDVLDALGCDVVTIDEWVSNAFEEAEKWQPYDFNG</sequence>
<organism evidence="1">
    <name type="scientific">marine sediment metagenome</name>
    <dbReference type="NCBI Taxonomy" id="412755"/>
    <lineage>
        <taxon>unclassified sequences</taxon>
        <taxon>metagenomes</taxon>
        <taxon>ecological metagenomes</taxon>
    </lineage>
</organism>
<dbReference type="EMBL" id="BARU01018944">
    <property type="protein sequence ID" value="GAH61343.1"/>
    <property type="molecule type" value="Genomic_DNA"/>
</dbReference>
<proteinExistence type="predicted"/>
<dbReference type="AlphaFoldDB" id="X1IUW4"/>
<protein>
    <submittedName>
        <fullName evidence="1">Uncharacterized protein</fullName>
    </submittedName>
</protein>
<reference evidence="1" key="1">
    <citation type="journal article" date="2014" name="Front. Microbiol.">
        <title>High frequency of phylogenetically diverse reductive dehalogenase-homologous genes in deep subseafloor sedimentary metagenomes.</title>
        <authorList>
            <person name="Kawai M."/>
            <person name="Futagami T."/>
            <person name="Toyoda A."/>
            <person name="Takaki Y."/>
            <person name="Nishi S."/>
            <person name="Hori S."/>
            <person name="Arai W."/>
            <person name="Tsubouchi T."/>
            <person name="Morono Y."/>
            <person name="Uchiyama I."/>
            <person name="Ito T."/>
            <person name="Fujiyama A."/>
            <person name="Inagaki F."/>
            <person name="Takami H."/>
        </authorList>
    </citation>
    <scope>NUCLEOTIDE SEQUENCE</scope>
    <source>
        <strain evidence="1">Expedition CK06-06</strain>
    </source>
</reference>
<comment type="caution">
    <text evidence="1">The sequence shown here is derived from an EMBL/GenBank/DDBJ whole genome shotgun (WGS) entry which is preliminary data.</text>
</comment>
<accession>X1IUW4</accession>
<evidence type="ECO:0000313" key="1">
    <source>
        <dbReference type="EMBL" id="GAH61343.1"/>
    </source>
</evidence>